<feature type="region of interest" description="Disordered" evidence="1">
    <location>
        <begin position="19"/>
        <end position="73"/>
    </location>
</feature>
<reference evidence="4" key="1">
    <citation type="submission" date="2021-12" db="EMBL/GenBank/DDBJ databases">
        <title>Discovery of the Pendulisporaceae a myxobacterial family with distinct sporulation behavior and unique specialized metabolism.</title>
        <authorList>
            <person name="Garcia R."/>
            <person name="Popoff A."/>
            <person name="Bader C.D."/>
            <person name="Loehr J."/>
            <person name="Walesch S."/>
            <person name="Walt C."/>
            <person name="Boldt J."/>
            <person name="Bunk B."/>
            <person name="Haeckl F.J.F.P.J."/>
            <person name="Gunesch A.P."/>
            <person name="Birkelbach J."/>
            <person name="Nuebel U."/>
            <person name="Pietschmann T."/>
            <person name="Bach T."/>
            <person name="Mueller R."/>
        </authorList>
    </citation>
    <scope>NUCLEOTIDE SEQUENCE</scope>
    <source>
        <strain evidence="4">MSr11367</strain>
    </source>
</reference>
<feature type="domain" description="DUF7481" evidence="3">
    <location>
        <begin position="354"/>
        <end position="468"/>
    </location>
</feature>
<evidence type="ECO:0000259" key="3">
    <source>
        <dbReference type="Pfam" id="PF24297"/>
    </source>
</evidence>
<name>A0ABZ2KSL1_9BACT</name>
<feature type="compositionally biased region" description="Gly residues" evidence="1">
    <location>
        <begin position="21"/>
        <end position="34"/>
    </location>
</feature>
<feature type="domain" description="DUF7481" evidence="3">
    <location>
        <begin position="72"/>
        <end position="327"/>
    </location>
</feature>
<evidence type="ECO:0000313" key="4">
    <source>
        <dbReference type="EMBL" id="WXB00571.1"/>
    </source>
</evidence>
<evidence type="ECO:0000256" key="2">
    <source>
        <dbReference type="SAM" id="SignalP"/>
    </source>
</evidence>
<accession>A0ABZ2KSL1</accession>
<dbReference type="Proteomes" id="UP001374803">
    <property type="component" value="Chromosome"/>
</dbReference>
<dbReference type="EMBL" id="CP089983">
    <property type="protein sequence ID" value="WXB00571.1"/>
    <property type="molecule type" value="Genomic_DNA"/>
</dbReference>
<keyword evidence="2" id="KW-0732">Signal</keyword>
<feature type="chain" id="PRO_5046095932" description="DUF7481 domain-containing protein" evidence="2">
    <location>
        <begin position="19"/>
        <end position="490"/>
    </location>
</feature>
<evidence type="ECO:0000313" key="5">
    <source>
        <dbReference type="Proteomes" id="UP001374803"/>
    </source>
</evidence>
<feature type="signal peptide" evidence="2">
    <location>
        <begin position="1"/>
        <end position="18"/>
    </location>
</feature>
<feature type="compositionally biased region" description="Gly residues" evidence="1">
    <location>
        <begin position="43"/>
        <end position="63"/>
    </location>
</feature>
<evidence type="ECO:0000256" key="1">
    <source>
        <dbReference type="SAM" id="MobiDB-lite"/>
    </source>
</evidence>
<dbReference type="RefSeq" id="WP_394830173.1">
    <property type="nucleotide sequence ID" value="NZ_CP089929.1"/>
</dbReference>
<dbReference type="PROSITE" id="PS51257">
    <property type="entry name" value="PROKAR_LIPOPROTEIN"/>
    <property type="match status" value="1"/>
</dbReference>
<organism evidence="4 5">
    <name type="scientific">Pendulispora rubella</name>
    <dbReference type="NCBI Taxonomy" id="2741070"/>
    <lineage>
        <taxon>Bacteria</taxon>
        <taxon>Pseudomonadati</taxon>
        <taxon>Myxococcota</taxon>
        <taxon>Myxococcia</taxon>
        <taxon>Myxococcales</taxon>
        <taxon>Sorangiineae</taxon>
        <taxon>Pendulisporaceae</taxon>
        <taxon>Pendulispora</taxon>
    </lineage>
</organism>
<keyword evidence="5" id="KW-1185">Reference proteome</keyword>
<gene>
    <name evidence="4" type="ORF">LVJ94_27065</name>
</gene>
<protein>
    <recommendedName>
        <fullName evidence="3">DUF7481 domain-containing protein</fullName>
    </recommendedName>
</protein>
<sequence length="490" mass="50589">MRSMIVFCSLLVATACSGSENSGGGTGGDGGTGSDSGRSDIGNDGGAGSEGGGGDAGADGGGVAQPSYQDGPRLKARTVRTADGAHGFYGWYDAQLDIDCFAGNASDGSSRCVPWGGLGATNRYSDSSCNTLLAVGGCEHGALPKYAGVFGSGCNAGPSYHAVGSRYTGTVYYSSGADCEVTASPSQPNWNYYSMGAETAPASFVSFATPTKSPATARLQMNVSHAGDGATGFSSWHDTQLDVDCLFTATGDGQEHCLPNTIHGYTGYLFADSTCSQTLANASSCYDSVIRYAMSPADRSQATFSEVTGKHRGTVYALNGNQCTAYTGPLSAFDVKPAPLSQFVSGTLTVDGDASGSRIQRKTAVSTDGVRQPRAWYDTELATECTFNTAGDGKLRCMPTLSTVDDNFFADSGCTQHLARDISGPAKFAVYEATATCGVTYYQLGTAHSGTVYFKSGNSCTVYTGAQEMHRVGATIPVTSFAEGLLTTEK</sequence>
<dbReference type="InterPro" id="IPR055904">
    <property type="entry name" value="DUF7481"/>
</dbReference>
<proteinExistence type="predicted"/>
<dbReference type="Pfam" id="PF24297">
    <property type="entry name" value="DUF7481"/>
    <property type="match status" value="2"/>
</dbReference>